<name>A0A9Q0XZD9_9SAUR</name>
<dbReference type="PANTHER" id="PTHR11214">
    <property type="entry name" value="BETA-1,3-N-ACETYLGLUCOSAMINYLTRANSFERASE"/>
    <property type="match status" value="1"/>
</dbReference>
<gene>
    <name evidence="15" type="ORF">JRQ81_013047</name>
</gene>
<protein>
    <recommendedName>
        <fullName evidence="13">Hexosyltransferase</fullName>
        <ecNumber evidence="13">2.4.1.-</ecNumber>
    </recommendedName>
</protein>
<evidence type="ECO:0000256" key="9">
    <source>
        <dbReference type="ARBA" id="ARBA00023034"/>
    </source>
</evidence>
<dbReference type="Pfam" id="PF01762">
    <property type="entry name" value="Galactosyl_T"/>
    <property type="match status" value="1"/>
</dbReference>
<keyword evidence="16" id="KW-1185">Reference proteome</keyword>
<dbReference type="SUPFAM" id="SSF53448">
    <property type="entry name" value="Nucleotide-diphospho-sugar transferases"/>
    <property type="match status" value="1"/>
</dbReference>
<evidence type="ECO:0000256" key="5">
    <source>
        <dbReference type="ARBA" id="ARBA00022679"/>
    </source>
</evidence>
<dbReference type="PANTHER" id="PTHR11214:SF376">
    <property type="entry name" value="HEXOSYLTRANSFERASE"/>
    <property type="match status" value="1"/>
</dbReference>
<evidence type="ECO:0000256" key="2">
    <source>
        <dbReference type="ARBA" id="ARBA00004922"/>
    </source>
</evidence>
<evidence type="ECO:0000256" key="11">
    <source>
        <dbReference type="ARBA" id="ARBA00023136"/>
    </source>
</evidence>
<dbReference type="OrthoDB" id="2139606at2759"/>
<comment type="similarity">
    <text evidence="3 13">Belongs to the glycosyltransferase 31 family.</text>
</comment>
<keyword evidence="9 13" id="KW-0333">Golgi apparatus</keyword>
<keyword evidence="4 13" id="KW-0328">Glycosyltransferase</keyword>
<keyword evidence="10" id="KW-0443">Lipid metabolism</keyword>
<dbReference type="GO" id="GO:0008499">
    <property type="term" value="F:N-acetyl-beta-D-glucosaminide beta-(1,3)-galactosyltransferase activity"/>
    <property type="evidence" value="ECO:0007669"/>
    <property type="project" value="TreeGrafter"/>
</dbReference>
<evidence type="ECO:0000256" key="12">
    <source>
        <dbReference type="ARBA" id="ARBA00023180"/>
    </source>
</evidence>
<sequence length="435" mass="47163">MLLLMERLSGSSWRSPYEDQAHGRCAFTSPGGGGGNWGTQKATGLRQGCRLGACSLWWAPAWHSFLQPPGASHAQGVSSGASGAASGCPYGPEPLGLEGAGLPGRPPCALSLAVESAAPGGTSPGEAGGLCPLPRSGLAGSAFATALWKDSLSPRGSRRQGPLLPGLRGAALPIRAGARHPGGISSGKHGGPASDPEDLGCPPGEAPLYRWQAVFLVGQSPGAREAWQIQQEQRQFGDLLVGRYADTYRNLTLKVLHGLWWALEQCRPSYVLKTDDDCFVNTDRLPEFLARQNLLRRGLYAGSAFPREKRKVVRQPSSKWYVSMDDYALDEYPPYASGIGYILSLDAVARVLWAAEHVRPIPVEDAFVGILAQRAGLRLKSSARFAKQNLRWRLCNYRYLMVIHHLSGREQEEATESMRKAREACHGSREITRWK</sequence>
<proteinExistence type="inferred from homology"/>
<dbReference type="Gene3D" id="3.90.550.50">
    <property type="match status" value="1"/>
</dbReference>
<keyword evidence="7" id="KW-0735">Signal-anchor</keyword>
<dbReference type="GO" id="GO:0006493">
    <property type="term" value="P:protein O-linked glycosylation"/>
    <property type="evidence" value="ECO:0007669"/>
    <property type="project" value="TreeGrafter"/>
</dbReference>
<evidence type="ECO:0000256" key="10">
    <source>
        <dbReference type="ARBA" id="ARBA00023098"/>
    </source>
</evidence>
<dbReference type="InterPro" id="IPR029044">
    <property type="entry name" value="Nucleotide-diphossugar_trans"/>
</dbReference>
<keyword evidence="12" id="KW-0325">Glycoprotein</keyword>
<evidence type="ECO:0000256" key="8">
    <source>
        <dbReference type="ARBA" id="ARBA00022989"/>
    </source>
</evidence>
<dbReference type="GO" id="GO:0006629">
    <property type="term" value="P:lipid metabolic process"/>
    <property type="evidence" value="ECO:0007669"/>
    <property type="project" value="UniProtKB-KW"/>
</dbReference>
<evidence type="ECO:0000256" key="4">
    <source>
        <dbReference type="ARBA" id="ARBA00022676"/>
    </source>
</evidence>
<comment type="pathway">
    <text evidence="2">Protein modification; protein glycosylation.</text>
</comment>
<keyword evidence="6" id="KW-0812">Transmembrane</keyword>
<keyword evidence="8" id="KW-1133">Transmembrane helix</keyword>
<dbReference type="EC" id="2.4.1.-" evidence="13"/>
<evidence type="ECO:0000256" key="14">
    <source>
        <dbReference type="SAM" id="MobiDB-lite"/>
    </source>
</evidence>
<dbReference type="InterPro" id="IPR002659">
    <property type="entry name" value="Glyco_trans_31"/>
</dbReference>
<dbReference type="FunFam" id="3.90.550.50:FF:000001">
    <property type="entry name" value="Hexosyltransferase"/>
    <property type="match status" value="1"/>
</dbReference>
<keyword evidence="11" id="KW-0472">Membrane</keyword>
<evidence type="ECO:0000313" key="16">
    <source>
        <dbReference type="Proteomes" id="UP001142489"/>
    </source>
</evidence>
<evidence type="ECO:0000256" key="13">
    <source>
        <dbReference type="RuleBase" id="RU363063"/>
    </source>
</evidence>
<evidence type="ECO:0000256" key="1">
    <source>
        <dbReference type="ARBA" id="ARBA00004323"/>
    </source>
</evidence>
<organism evidence="15 16">
    <name type="scientific">Phrynocephalus forsythii</name>
    <dbReference type="NCBI Taxonomy" id="171643"/>
    <lineage>
        <taxon>Eukaryota</taxon>
        <taxon>Metazoa</taxon>
        <taxon>Chordata</taxon>
        <taxon>Craniata</taxon>
        <taxon>Vertebrata</taxon>
        <taxon>Euteleostomi</taxon>
        <taxon>Lepidosauria</taxon>
        <taxon>Squamata</taxon>
        <taxon>Bifurcata</taxon>
        <taxon>Unidentata</taxon>
        <taxon>Episquamata</taxon>
        <taxon>Toxicofera</taxon>
        <taxon>Iguania</taxon>
        <taxon>Acrodonta</taxon>
        <taxon>Agamidae</taxon>
        <taxon>Agaminae</taxon>
        <taxon>Phrynocephalus</taxon>
    </lineage>
</organism>
<evidence type="ECO:0000256" key="6">
    <source>
        <dbReference type="ARBA" id="ARBA00022692"/>
    </source>
</evidence>
<dbReference type="GO" id="GO:0000139">
    <property type="term" value="C:Golgi membrane"/>
    <property type="evidence" value="ECO:0007669"/>
    <property type="project" value="UniProtKB-SubCell"/>
</dbReference>
<evidence type="ECO:0000256" key="3">
    <source>
        <dbReference type="ARBA" id="ARBA00008661"/>
    </source>
</evidence>
<comment type="caution">
    <text evidence="15">The sequence shown here is derived from an EMBL/GenBank/DDBJ whole genome shotgun (WGS) entry which is preliminary data.</text>
</comment>
<dbReference type="Proteomes" id="UP001142489">
    <property type="component" value="Unassembled WGS sequence"/>
</dbReference>
<evidence type="ECO:0000256" key="7">
    <source>
        <dbReference type="ARBA" id="ARBA00022968"/>
    </source>
</evidence>
<dbReference type="AlphaFoldDB" id="A0A9Q0XZD9"/>
<evidence type="ECO:0000313" key="15">
    <source>
        <dbReference type="EMBL" id="KAJ7335106.1"/>
    </source>
</evidence>
<comment type="subcellular location">
    <subcellularLocation>
        <location evidence="1 13">Golgi apparatus membrane</location>
        <topology evidence="1 13">Single-pass type II membrane protein</topology>
    </subcellularLocation>
</comment>
<keyword evidence="5" id="KW-0808">Transferase</keyword>
<accession>A0A9Q0XZD9</accession>
<feature type="region of interest" description="Disordered" evidence="14">
    <location>
        <begin position="178"/>
        <end position="202"/>
    </location>
</feature>
<reference evidence="15" key="1">
    <citation type="journal article" date="2023" name="DNA Res.">
        <title>Chromosome-level genome assembly of Phrynocephalus forsythii using third-generation DNA sequencing and Hi-C analysis.</title>
        <authorList>
            <person name="Qi Y."/>
            <person name="Zhao W."/>
            <person name="Zhao Y."/>
            <person name="Niu C."/>
            <person name="Cao S."/>
            <person name="Zhang Y."/>
        </authorList>
    </citation>
    <scope>NUCLEOTIDE SEQUENCE</scope>
    <source>
        <tissue evidence="15">Muscle</tissue>
    </source>
</reference>
<dbReference type="EMBL" id="JAPFRF010000004">
    <property type="protein sequence ID" value="KAJ7335106.1"/>
    <property type="molecule type" value="Genomic_DNA"/>
</dbReference>